<evidence type="ECO:0000313" key="1">
    <source>
        <dbReference type="EMBL" id="OSJ34393.1"/>
    </source>
</evidence>
<protein>
    <recommendedName>
        <fullName evidence="3">OmpR/PhoB-type domain-containing protein</fullName>
    </recommendedName>
</protein>
<dbReference type="RefSeq" id="WP_085383492.1">
    <property type="nucleotide sequence ID" value="NZ_NAFJ01000105.1"/>
</dbReference>
<sequence>MYFLDLDISEYWEKPTDKETGKAFVKAVINNTNAGIIVCSNLPIDEEAPPLIEYGADDYVEKSYGFMAIAPRAMSVWRRTHTERRSKQSHSGRRFRIGNWTFTIGDRQITDRLGISKRLSITEHIFLRHLCAVEGHAIDSEVFNIEVLRREKGDKHVRLDVFVPRLRAKLNNMIDLVPQGRTGIYKLLDVEEVFSF</sequence>
<comment type="caution">
    <text evidence="1">The sequence shown here is derived from an EMBL/GenBank/DDBJ whole genome shotgun (WGS) entry which is preliminary data.</text>
</comment>
<dbReference type="EMBL" id="NAFK01000124">
    <property type="protein sequence ID" value="OSJ34393.1"/>
    <property type="molecule type" value="Genomic_DNA"/>
</dbReference>
<keyword evidence="2" id="KW-1185">Reference proteome</keyword>
<evidence type="ECO:0008006" key="3">
    <source>
        <dbReference type="Google" id="ProtNLM"/>
    </source>
</evidence>
<dbReference type="Proteomes" id="UP000193884">
    <property type="component" value="Unassembled WGS sequence"/>
</dbReference>
<accession>A0ABX3XBH1</accession>
<evidence type="ECO:0000313" key="2">
    <source>
        <dbReference type="Proteomes" id="UP000193884"/>
    </source>
</evidence>
<gene>
    <name evidence="1" type="ORF">BST63_03825</name>
</gene>
<proteinExistence type="predicted"/>
<name>A0ABX3XBH1_9BRAD</name>
<organism evidence="1 2">
    <name type="scientific">Bradyrhizobium canariense</name>
    <dbReference type="NCBI Taxonomy" id="255045"/>
    <lineage>
        <taxon>Bacteria</taxon>
        <taxon>Pseudomonadati</taxon>
        <taxon>Pseudomonadota</taxon>
        <taxon>Alphaproteobacteria</taxon>
        <taxon>Hyphomicrobiales</taxon>
        <taxon>Nitrobacteraceae</taxon>
        <taxon>Bradyrhizobium</taxon>
    </lineage>
</organism>
<reference evidence="1 2" key="1">
    <citation type="submission" date="2017-03" db="EMBL/GenBank/DDBJ databases">
        <title>Whole genome sequences of fourteen strains of Bradyrhizobium canariense and one strain of Bradyrhizobium japonicum isolated from Lupinus (Papilionoideae: Genisteae) species in Algeria.</title>
        <authorList>
            <person name="Crovadore J."/>
            <person name="Chekireb D."/>
            <person name="Brachmann A."/>
            <person name="Chablais R."/>
            <person name="Cochard B."/>
            <person name="Lefort F."/>
        </authorList>
    </citation>
    <scope>NUCLEOTIDE SEQUENCE [LARGE SCALE GENOMIC DNA]</scope>
    <source>
        <strain evidence="1 2">UBMAN05</strain>
    </source>
</reference>